<dbReference type="Proteomes" id="UP000711488">
    <property type="component" value="Unassembled WGS sequence"/>
</dbReference>
<accession>A0A6A0GW01</accession>
<dbReference type="AlphaFoldDB" id="A0A6A0GW01"/>
<organism evidence="3">
    <name type="scientific">Hyalella azteca</name>
    <name type="common">Amphipod</name>
    <dbReference type="NCBI Taxonomy" id="294128"/>
    <lineage>
        <taxon>Eukaryota</taxon>
        <taxon>Metazoa</taxon>
        <taxon>Ecdysozoa</taxon>
        <taxon>Arthropoda</taxon>
        <taxon>Crustacea</taxon>
        <taxon>Multicrustacea</taxon>
        <taxon>Malacostraca</taxon>
        <taxon>Eumalacostraca</taxon>
        <taxon>Peracarida</taxon>
        <taxon>Amphipoda</taxon>
        <taxon>Senticaudata</taxon>
        <taxon>Talitrida</taxon>
        <taxon>Talitroidea</taxon>
        <taxon>Hyalellidae</taxon>
        <taxon>Hyalella</taxon>
    </lineage>
</organism>
<gene>
    <name evidence="3" type="ORF">HAZT_HAZT002502</name>
</gene>
<protein>
    <recommendedName>
        <fullName evidence="2">LITAF domain-containing protein</fullName>
    </recommendedName>
</protein>
<dbReference type="EMBL" id="JQDR03013197">
    <property type="protein sequence ID" value="KAA0190058.1"/>
    <property type="molecule type" value="Genomic_DNA"/>
</dbReference>
<feature type="region of interest" description="Disordered" evidence="1">
    <location>
        <begin position="61"/>
        <end position="80"/>
    </location>
</feature>
<reference evidence="3" key="3">
    <citation type="submission" date="2019-06" db="EMBL/GenBank/DDBJ databases">
        <authorList>
            <person name="Poynton C."/>
            <person name="Hasenbein S."/>
            <person name="Benoit J.B."/>
            <person name="Sepulveda M.S."/>
            <person name="Poelchau M.F."/>
            <person name="Murali S.C."/>
            <person name="Chen S."/>
            <person name="Glastad K.M."/>
            <person name="Werren J.H."/>
            <person name="Vineis J.H."/>
            <person name="Bowen J.L."/>
            <person name="Friedrich M."/>
            <person name="Jones J."/>
            <person name="Robertson H.M."/>
            <person name="Feyereisen R."/>
            <person name="Mechler-Hickson A."/>
            <person name="Mathers N."/>
            <person name="Lee C.E."/>
            <person name="Colbourne J.K."/>
            <person name="Biales A."/>
            <person name="Johnston J.S."/>
            <person name="Wellborn G.A."/>
            <person name="Rosendale A.J."/>
            <person name="Cridge A.G."/>
            <person name="Munoz-Torres M.C."/>
            <person name="Bain P.A."/>
            <person name="Manny A.R."/>
            <person name="Major K.M."/>
            <person name="Lambert F.N."/>
            <person name="Vulpe C.D."/>
            <person name="Tuck P."/>
            <person name="Blalock B.J."/>
            <person name="Lin Y.-Y."/>
            <person name="Smith M.E."/>
            <person name="Ochoa-Acuna H."/>
            <person name="Chen M.-J.M."/>
            <person name="Childers C.P."/>
            <person name="Qu J."/>
            <person name="Dugan S."/>
            <person name="Lee S.L."/>
            <person name="Chao H."/>
            <person name="Dinh H."/>
            <person name="Han Y."/>
            <person name="Doddapaneni H."/>
            <person name="Worley K.C."/>
            <person name="Muzny D.M."/>
            <person name="Gibbs R.A."/>
            <person name="Richards S."/>
        </authorList>
    </citation>
    <scope>NUCLEOTIDE SEQUENCE</scope>
    <source>
        <strain evidence="3">HAZT.00-mixed</strain>
        <tissue evidence="3">Whole organism</tissue>
    </source>
</reference>
<comment type="caution">
    <text evidence="3">The sequence shown here is derived from an EMBL/GenBank/DDBJ whole genome shotgun (WGS) entry which is preliminary data.</text>
</comment>
<feature type="region of interest" description="Disordered" evidence="1">
    <location>
        <begin position="120"/>
        <end position="157"/>
    </location>
</feature>
<proteinExistence type="predicted"/>
<evidence type="ECO:0000313" key="3">
    <source>
        <dbReference type="EMBL" id="KAA0190058.1"/>
    </source>
</evidence>
<feature type="compositionally biased region" description="Polar residues" evidence="1">
    <location>
        <begin position="121"/>
        <end position="145"/>
    </location>
</feature>
<dbReference type="Pfam" id="PF10601">
    <property type="entry name" value="zf-LITAF-like"/>
    <property type="match status" value="1"/>
</dbReference>
<sequence>MHLLSCFKATRDETTTSYPVLKQDQTGQVDLLHRIYHGQDYSTSVLGCGAESPDVSTQTFSSNITHHATTSRREQTNVEDVEDEEGLSCLIVPTLDAAHVHHGDEGTLPLWTWHAAPPRSSRPQLWSDASTNVAASTKGNASLGPSTHCHKERRKSSDESAGDSLFVIASSIHGPCCCHVARLSLHDTSDHLDEGRTRQLHDEDVARYPRAPSLRHELKRGSFIAPMMPSSAMSYYPRTKPSSIKARFFPRENIALLSHVHILCRVMAPVLLPINLSLCSSPDDRDDDCAAGSCMKVAMAMVGCAGVPTNIHYQLQGSSVEWLWLLCPRCPIGCCLIPCCIPSCMTVKHKCPNCHTSLGKFVEP</sequence>
<name>A0A6A0GW01_HYAAZ</name>
<evidence type="ECO:0000256" key="1">
    <source>
        <dbReference type="SAM" id="MobiDB-lite"/>
    </source>
</evidence>
<dbReference type="PROSITE" id="PS51837">
    <property type="entry name" value="LITAF"/>
    <property type="match status" value="1"/>
</dbReference>
<reference evidence="3" key="1">
    <citation type="submission" date="2014-08" db="EMBL/GenBank/DDBJ databases">
        <authorList>
            <person name="Murali S."/>
            <person name="Richards S."/>
            <person name="Bandaranaike D."/>
            <person name="Bellair M."/>
            <person name="Blankenburg K."/>
            <person name="Chao H."/>
            <person name="Dinh H."/>
            <person name="Doddapaneni H."/>
            <person name="Dugan-Rocha S."/>
            <person name="Elkadiri S."/>
            <person name="Gnanaolivu R."/>
            <person name="Hughes D."/>
            <person name="Lee S."/>
            <person name="Li M."/>
            <person name="Ming W."/>
            <person name="Munidasa M."/>
            <person name="Muniz J."/>
            <person name="Nguyen L."/>
            <person name="Osuji N."/>
            <person name="Pu L.-L."/>
            <person name="Puazo M."/>
            <person name="Skinner E."/>
            <person name="Qu C."/>
            <person name="Quiroz J."/>
            <person name="Raj R."/>
            <person name="Weissenberger G."/>
            <person name="Xin Y."/>
            <person name="Zou X."/>
            <person name="Han Y."/>
            <person name="Worley K."/>
            <person name="Muzny D."/>
            <person name="Gibbs R."/>
        </authorList>
    </citation>
    <scope>NUCLEOTIDE SEQUENCE</scope>
    <source>
        <strain evidence="3">HAZT.00-mixed</strain>
        <tissue evidence="3">Whole organism</tissue>
    </source>
</reference>
<reference evidence="3" key="2">
    <citation type="journal article" date="2018" name="Environ. Sci. Technol.">
        <title>The Toxicogenome of Hyalella azteca: A Model for Sediment Ecotoxicology and Evolutionary Toxicology.</title>
        <authorList>
            <person name="Poynton H.C."/>
            <person name="Hasenbein S."/>
            <person name="Benoit J.B."/>
            <person name="Sepulveda M.S."/>
            <person name="Poelchau M.F."/>
            <person name="Hughes D.S.T."/>
            <person name="Murali S.C."/>
            <person name="Chen S."/>
            <person name="Glastad K.M."/>
            <person name="Goodisman M.A.D."/>
            <person name="Werren J.H."/>
            <person name="Vineis J.H."/>
            <person name="Bowen J.L."/>
            <person name="Friedrich M."/>
            <person name="Jones J."/>
            <person name="Robertson H.M."/>
            <person name="Feyereisen R."/>
            <person name="Mechler-Hickson A."/>
            <person name="Mathers N."/>
            <person name="Lee C.E."/>
            <person name="Colbourne J.K."/>
            <person name="Biales A."/>
            <person name="Johnston J.S."/>
            <person name="Wellborn G.A."/>
            <person name="Rosendale A.J."/>
            <person name="Cridge A.G."/>
            <person name="Munoz-Torres M.C."/>
            <person name="Bain P.A."/>
            <person name="Manny A.R."/>
            <person name="Major K.M."/>
            <person name="Lambert F.N."/>
            <person name="Vulpe C.D."/>
            <person name="Tuck P."/>
            <person name="Blalock B.J."/>
            <person name="Lin Y.Y."/>
            <person name="Smith M.E."/>
            <person name="Ochoa-Acuna H."/>
            <person name="Chen M.M."/>
            <person name="Childers C.P."/>
            <person name="Qu J."/>
            <person name="Dugan S."/>
            <person name="Lee S.L."/>
            <person name="Chao H."/>
            <person name="Dinh H."/>
            <person name="Han Y."/>
            <person name="Doddapaneni H."/>
            <person name="Worley K.C."/>
            <person name="Muzny D.M."/>
            <person name="Gibbs R.A."/>
            <person name="Richards S."/>
        </authorList>
    </citation>
    <scope>NUCLEOTIDE SEQUENCE</scope>
    <source>
        <strain evidence="3">HAZT.00-mixed</strain>
        <tissue evidence="3">Whole organism</tissue>
    </source>
</reference>
<feature type="domain" description="LITAF" evidence="2">
    <location>
        <begin position="274"/>
        <end position="363"/>
    </location>
</feature>
<evidence type="ECO:0000259" key="2">
    <source>
        <dbReference type="PROSITE" id="PS51837"/>
    </source>
</evidence>
<dbReference type="InterPro" id="IPR006629">
    <property type="entry name" value="LITAF"/>
</dbReference>